<dbReference type="KEGG" id="mfol:DXT68_07915"/>
<evidence type="ECO:0000313" key="3">
    <source>
        <dbReference type="Proteomes" id="UP000033572"/>
    </source>
</evidence>
<dbReference type="InterPro" id="IPR013108">
    <property type="entry name" value="Amidohydro_3"/>
</dbReference>
<dbReference type="PANTHER" id="PTHR22642">
    <property type="entry name" value="IMIDAZOLONEPROPIONASE"/>
    <property type="match status" value="1"/>
</dbReference>
<reference evidence="2 3" key="1">
    <citation type="submission" date="2015-02" db="EMBL/GenBank/DDBJ databases">
        <title>Draft genome sequences of ten Microbacterium spp. with emphasis on heavy metal contaminated environments.</title>
        <authorList>
            <person name="Corretto E."/>
        </authorList>
    </citation>
    <scope>NUCLEOTIDE SEQUENCE [LARGE SCALE GENOMIC DNA]</scope>
    <source>
        <strain evidence="2 3">DSM 12966</strain>
    </source>
</reference>
<dbReference type="Proteomes" id="UP000033572">
    <property type="component" value="Unassembled WGS sequence"/>
</dbReference>
<dbReference type="AlphaFoldDB" id="A0A0F0KES1"/>
<gene>
    <name evidence="2" type="primary">nfdA_2</name>
    <name evidence="2" type="ORF">RN50_02861</name>
</gene>
<accession>A0A0F0KES1</accession>
<dbReference type="EMBL" id="JYIU01000046">
    <property type="protein sequence ID" value="KJL17761.1"/>
    <property type="molecule type" value="Genomic_DNA"/>
</dbReference>
<dbReference type="Gene3D" id="2.30.40.10">
    <property type="entry name" value="Urease, subunit C, domain 1"/>
    <property type="match status" value="1"/>
</dbReference>
<proteinExistence type="predicted"/>
<protein>
    <submittedName>
        <fullName evidence="2">N-substituted formamide deformylase</fullName>
        <ecNumber evidence="2">3.5.1.91</ecNumber>
    </submittedName>
</protein>
<evidence type="ECO:0000259" key="1">
    <source>
        <dbReference type="Pfam" id="PF07969"/>
    </source>
</evidence>
<keyword evidence="2" id="KW-0378">Hydrolase</keyword>
<feature type="domain" description="Amidohydrolase 3" evidence="1">
    <location>
        <begin position="54"/>
        <end position="496"/>
    </location>
</feature>
<dbReference type="InterPro" id="IPR011059">
    <property type="entry name" value="Metal-dep_hydrolase_composite"/>
</dbReference>
<dbReference type="InterPro" id="IPR032466">
    <property type="entry name" value="Metal_Hydrolase"/>
</dbReference>
<sequence length="498" mass="51918">MSGIGSRIGTVANVRIAGPGSEYLIDDEPVDIVLEDGLIVDIAPAGALPPAGEILDGHGAWAVPGLWDNHVHTVQWALATERVALGGASSAAEAASIMAAAAPLPDGRKVGSGFRDAMWPDAPDLALLDRATGTVPTYLINADVHSTWLNSAALRLEGLSSPDGMLREQYAFEISRRLNAVEPLRADIAVGAAGERAASRGVVGLVDFDMAWNAEAWSRRVAAGFAAHRVEFAIYPFDLTRAIAEGLRSGEVHELSETPEAARGLISVGPLKVISDGSLGTRTAACSHPYPGDPQNFGVLTVPPAELTELLTAATGGGLGVAVHAIGDRAVTAALDAFTLSGATGTIEHAQLVRHADLARFGRLGVIASVQPQHALDDRDLVGTHWAGQTSVGYPLRALRDAGVELRFGSDAPVAPLDPWQGIAAAVTRTDDERDAWHPEERITRAQALQASVRTALRPGQPADIALCGFDPLQASGADLRAMPVIATLVAGRVTHGV</sequence>
<dbReference type="Pfam" id="PF07969">
    <property type="entry name" value="Amidohydro_3"/>
    <property type="match status" value="1"/>
</dbReference>
<organism evidence="2 3">
    <name type="scientific">Microbacterium foliorum</name>
    <dbReference type="NCBI Taxonomy" id="104336"/>
    <lineage>
        <taxon>Bacteria</taxon>
        <taxon>Bacillati</taxon>
        <taxon>Actinomycetota</taxon>
        <taxon>Actinomycetes</taxon>
        <taxon>Micrococcales</taxon>
        <taxon>Microbacteriaceae</taxon>
        <taxon>Microbacterium</taxon>
    </lineage>
</organism>
<dbReference type="GeneID" id="94444313"/>
<dbReference type="RefSeq" id="WP_045255175.1">
    <property type="nucleotide sequence ID" value="NZ_CP031425.1"/>
</dbReference>
<dbReference type="SUPFAM" id="SSF51556">
    <property type="entry name" value="Metallo-dependent hydrolases"/>
    <property type="match status" value="1"/>
</dbReference>
<dbReference type="GO" id="GO:0016810">
    <property type="term" value="F:hydrolase activity, acting on carbon-nitrogen (but not peptide) bonds"/>
    <property type="evidence" value="ECO:0007669"/>
    <property type="project" value="InterPro"/>
</dbReference>
<dbReference type="SUPFAM" id="SSF51338">
    <property type="entry name" value="Composite domain of metallo-dependent hydrolases"/>
    <property type="match status" value="1"/>
</dbReference>
<dbReference type="PANTHER" id="PTHR22642:SF2">
    <property type="entry name" value="PROTEIN LONG AFTER FAR-RED 3"/>
    <property type="match status" value="1"/>
</dbReference>
<keyword evidence="3" id="KW-1185">Reference proteome</keyword>
<dbReference type="Gene3D" id="3.10.310.70">
    <property type="match status" value="1"/>
</dbReference>
<name>A0A0F0KES1_9MICO</name>
<evidence type="ECO:0000313" key="2">
    <source>
        <dbReference type="EMBL" id="KJL17761.1"/>
    </source>
</evidence>
<dbReference type="PATRIC" id="fig|104336.4.peg.2902"/>
<comment type="caution">
    <text evidence="2">The sequence shown here is derived from an EMBL/GenBank/DDBJ whole genome shotgun (WGS) entry which is preliminary data.</text>
</comment>
<dbReference type="EC" id="3.5.1.91" evidence="2"/>
<dbReference type="Gene3D" id="3.20.20.140">
    <property type="entry name" value="Metal-dependent hydrolases"/>
    <property type="match status" value="1"/>
</dbReference>